<feature type="compositionally biased region" description="Polar residues" evidence="1">
    <location>
        <begin position="103"/>
        <end position="112"/>
    </location>
</feature>
<accession>A0AAW1NV43</accession>
<dbReference type="Proteomes" id="UP001465755">
    <property type="component" value="Unassembled WGS sequence"/>
</dbReference>
<dbReference type="EMBL" id="JALJOQ010000147">
    <property type="protein sequence ID" value="KAK9793751.1"/>
    <property type="molecule type" value="Genomic_DNA"/>
</dbReference>
<reference evidence="2 3" key="1">
    <citation type="journal article" date="2024" name="Nat. Commun.">
        <title>Phylogenomics reveals the evolutionary origins of lichenization in chlorophyte algae.</title>
        <authorList>
            <person name="Puginier C."/>
            <person name="Libourel C."/>
            <person name="Otte J."/>
            <person name="Skaloud P."/>
            <person name="Haon M."/>
            <person name="Grisel S."/>
            <person name="Petersen M."/>
            <person name="Berrin J.G."/>
            <person name="Delaux P.M."/>
            <person name="Dal Grande F."/>
            <person name="Keller J."/>
        </authorList>
    </citation>
    <scope>NUCLEOTIDE SEQUENCE [LARGE SCALE GENOMIC DNA]</scope>
    <source>
        <strain evidence="2 3">SAG 2036</strain>
    </source>
</reference>
<evidence type="ECO:0000313" key="3">
    <source>
        <dbReference type="Proteomes" id="UP001465755"/>
    </source>
</evidence>
<evidence type="ECO:0008006" key="4">
    <source>
        <dbReference type="Google" id="ProtNLM"/>
    </source>
</evidence>
<name>A0AAW1NV43_9CHLO</name>
<proteinExistence type="predicted"/>
<sequence>MPVLPMRYSMDKSLVNPLPTFKTYSVGDAQRMLQRESVRQSETGEQRFVYQHIINTEEQDPDPSYHLGRMRLVRTSYTPFNNSAIERGSMIQGLSSVKEDTSSRNGSNHPLV</sequence>
<evidence type="ECO:0000313" key="2">
    <source>
        <dbReference type="EMBL" id="KAK9793751.1"/>
    </source>
</evidence>
<organism evidence="2 3">
    <name type="scientific">Symbiochloris irregularis</name>
    <dbReference type="NCBI Taxonomy" id="706552"/>
    <lineage>
        <taxon>Eukaryota</taxon>
        <taxon>Viridiplantae</taxon>
        <taxon>Chlorophyta</taxon>
        <taxon>core chlorophytes</taxon>
        <taxon>Trebouxiophyceae</taxon>
        <taxon>Trebouxiales</taxon>
        <taxon>Trebouxiaceae</taxon>
        <taxon>Symbiochloris</taxon>
    </lineage>
</organism>
<comment type="caution">
    <text evidence="2">The sequence shown here is derived from an EMBL/GenBank/DDBJ whole genome shotgun (WGS) entry which is preliminary data.</text>
</comment>
<feature type="region of interest" description="Disordered" evidence="1">
    <location>
        <begin position="91"/>
        <end position="112"/>
    </location>
</feature>
<protein>
    <recommendedName>
        <fullName evidence="4">Phycobilisome linker polypeptide</fullName>
    </recommendedName>
</protein>
<evidence type="ECO:0000256" key="1">
    <source>
        <dbReference type="SAM" id="MobiDB-lite"/>
    </source>
</evidence>
<dbReference type="AlphaFoldDB" id="A0AAW1NV43"/>
<gene>
    <name evidence="2" type="ORF">WJX73_010538</name>
</gene>
<keyword evidence="3" id="KW-1185">Reference proteome</keyword>